<gene>
    <name evidence="2" type="ORF">Tco025E_00304</name>
</gene>
<dbReference type="Proteomes" id="UP000284403">
    <property type="component" value="Unassembled WGS sequence"/>
</dbReference>
<evidence type="ECO:0000256" key="1">
    <source>
        <dbReference type="SAM" id="MobiDB-lite"/>
    </source>
</evidence>
<proteinExistence type="predicted"/>
<evidence type="ECO:0000313" key="3">
    <source>
        <dbReference type="Proteomes" id="UP000284403"/>
    </source>
</evidence>
<feature type="compositionally biased region" description="Basic residues" evidence="1">
    <location>
        <begin position="291"/>
        <end position="301"/>
    </location>
</feature>
<feature type="region of interest" description="Disordered" evidence="1">
    <location>
        <begin position="260"/>
        <end position="304"/>
    </location>
</feature>
<feature type="compositionally biased region" description="Basic and acidic residues" evidence="1">
    <location>
        <begin position="76"/>
        <end position="91"/>
    </location>
</feature>
<dbReference type="GeneID" id="40313915"/>
<sequence length="332" mass="36198">MISCAAIQKLERYGQLGQKRRSVEDFLQSSLKDPKRGNVYALTHMPTWRTCLAALTLDDRHHQQPQQQQEEEEGEAEKKQQRVSSDEEGKRQAHGPEGLEAASVATPAPILVISDSLLYAVSFATALVAHHLDEQRHSTETAEERQKQKHTIGDDSAALVGKVFLSRLEEAEELLGLLQAVAEACGRHFHHRSEGSPVVTQALAHLLSAAADTVLIATILREADASNVEAEGGPLHGICRSATALVAAAASQLRTARARQPLNTLHDVRPAQPCFTGSSQRQKASPQQARRQARQRGKRQTHAPLVLACKKTGTPLLPHGWLRGLPLHGVVV</sequence>
<evidence type="ECO:0000313" key="2">
    <source>
        <dbReference type="EMBL" id="RNF27442.1"/>
    </source>
</evidence>
<organism evidence="2 3">
    <name type="scientific">Trypanosoma conorhini</name>
    <dbReference type="NCBI Taxonomy" id="83891"/>
    <lineage>
        <taxon>Eukaryota</taxon>
        <taxon>Discoba</taxon>
        <taxon>Euglenozoa</taxon>
        <taxon>Kinetoplastea</taxon>
        <taxon>Metakinetoplastina</taxon>
        <taxon>Trypanosomatida</taxon>
        <taxon>Trypanosomatidae</taxon>
        <taxon>Trypanosoma</taxon>
    </lineage>
</organism>
<dbReference type="RefSeq" id="XP_029232648.1">
    <property type="nucleotide sequence ID" value="XM_029367248.1"/>
</dbReference>
<accession>A0A3R7P1P1</accession>
<dbReference type="OrthoDB" id="246990at2759"/>
<name>A0A3R7P1P1_9TRYP</name>
<dbReference type="AlphaFoldDB" id="A0A3R7P1P1"/>
<keyword evidence="3" id="KW-1185">Reference proteome</keyword>
<protein>
    <submittedName>
        <fullName evidence="2">Uncharacterized protein</fullName>
    </submittedName>
</protein>
<dbReference type="EMBL" id="MKKU01000006">
    <property type="protein sequence ID" value="RNF27442.1"/>
    <property type="molecule type" value="Genomic_DNA"/>
</dbReference>
<comment type="caution">
    <text evidence="2">The sequence shown here is derived from an EMBL/GenBank/DDBJ whole genome shotgun (WGS) entry which is preliminary data.</text>
</comment>
<feature type="region of interest" description="Disordered" evidence="1">
    <location>
        <begin position="60"/>
        <end position="100"/>
    </location>
</feature>
<feature type="compositionally biased region" description="Low complexity" evidence="1">
    <location>
        <begin position="278"/>
        <end position="290"/>
    </location>
</feature>
<reference evidence="2 3" key="1">
    <citation type="journal article" date="2018" name="BMC Genomics">
        <title>Genomic comparison of Trypanosoma conorhini and Trypanosoma rangeli to Trypanosoma cruzi strains of high and low virulence.</title>
        <authorList>
            <person name="Bradwell K.R."/>
            <person name="Koparde V.N."/>
            <person name="Matveyev A.V."/>
            <person name="Serrano M.G."/>
            <person name="Alves J.M."/>
            <person name="Parikh H."/>
            <person name="Huang B."/>
            <person name="Lee V."/>
            <person name="Espinosa-Alvarez O."/>
            <person name="Ortiz P.A."/>
            <person name="Costa-Martins A.G."/>
            <person name="Teixeira M.M."/>
            <person name="Buck G.A."/>
        </authorList>
    </citation>
    <scope>NUCLEOTIDE SEQUENCE [LARGE SCALE GENOMIC DNA]</scope>
    <source>
        <strain evidence="2 3">025E</strain>
    </source>
</reference>